<feature type="compositionally biased region" description="Pro residues" evidence="1">
    <location>
        <begin position="469"/>
        <end position="524"/>
    </location>
</feature>
<feature type="chain" id="PRO_5043557391" evidence="2">
    <location>
        <begin position="21"/>
        <end position="886"/>
    </location>
</feature>
<dbReference type="PRINTS" id="PR01217">
    <property type="entry name" value="PRICHEXTENSN"/>
</dbReference>
<dbReference type="SMART" id="SM00321">
    <property type="entry name" value="WSC"/>
    <property type="match status" value="1"/>
</dbReference>
<dbReference type="Pfam" id="PF05548">
    <property type="entry name" value="Peptidase_M11"/>
    <property type="match status" value="1"/>
</dbReference>
<name>A0A8J4CUT8_9CHLO</name>
<feature type="compositionally biased region" description="Pro residues" evidence="1">
    <location>
        <begin position="532"/>
        <end position="553"/>
    </location>
</feature>
<dbReference type="AlphaFoldDB" id="A0A8J4CUT8"/>
<reference evidence="3" key="1">
    <citation type="journal article" date="2021" name="Proc. Natl. Acad. Sci. U.S.A.">
        <title>Three genomes in the algal genus Volvox reveal the fate of a haploid sex-determining region after a transition to homothallism.</title>
        <authorList>
            <person name="Yamamoto K."/>
            <person name="Hamaji T."/>
            <person name="Kawai-Toyooka H."/>
            <person name="Matsuzaki R."/>
            <person name="Takahashi F."/>
            <person name="Nishimura Y."/>
            <person name="Kawachi M."/>
            <person name="Noguchi H."/>
            <person name="Minakuchi Y."/>
            <person name="Umen J.G."/>
            <person name="Toyoda A."/>
            <person name="Nozaki H."/>
        </authorList>
    </citation>
    <scope>NUCLEOTIDE SEQUENCE</scope>
    <source>
        <strain evidence="3">NIES-3785</strain>
    </source>
</reference>
<evidence type="ECO:0000256" key="2">
    <source>
        <dbReference type="SAM" id="SignalP"/>
    </source>
</evidence>
<dbReference type="Proteomes" id="UP000722791">
    <property type="component" value="Unassembled WGS sequence"/>
</dbReference>
<dbReference type="OrthoDB" id="5985073at2759"/>
<evidence type="ECO:0000313" key="4">
    <source>
        <dbReference type="Proteomes" id="UP000722791"/>
    </source>
</evidence>
<evidence type="ECO:0000256" key="1">
    <source>
        <dbReference type="SAM" id="MobiDB-lite"/>
    </source>
</evidence>
<keyword evidence="2" id="KW-0732">Signal</keyword>
<protein>
    <submittedName>
        <fullName evidence="3">Uncharacterized protein</fullName>
    </submittedName>
</protein>
<proteinExistence type="predicted"/>
<feature type="region of interest" description="Disordered" evidence="1">
    <location>
        <begin position="462"/>
        <end position="558"/>
    </location>
</feature>
<dbReference type="PROSITE" id="PS51212">
    <property type="entry name" value="WSC"/>
    <property type="match status" value="1"/>
</dbReference>
<evidence type="ECO:0000313" key="3">
    <source>
        <dbReference type="EMBL" id="GIM15933.1"/>
    </source>
</evidence>
<feature type="signal peptide" evidence="2">
    <location>
        <begin position="1"/>
        <end position="20"/>
    </location>
</feature>
<dbReference type="InterPro" id="IPR002889">
    <property type="entry name" value="WSC_carb-bd"/>
</dbReference>
<comment type="caution">
    <text evidence="3">The sequence shown here is derived from an EMBL/GenBank/DDBJ whole genome shotgun (WGS) entry which is preliminary data.</text>
</comment>
<accession>A0A8J4CUT8</accession>
<dbReference type="Pfam" id="PF01822">
    <property type="entry name" value="WSC"/>
    <property type="match status" value="1"/>
</dbReference>
<dbReference type="InterPro" id="IPR008752">
    <property type="entry name" value="Peptidase_M11"/>
</dbReference>
<dbReference type="EMBL" id="BNCQ01000071">
    <property type="protein sequence ID" value="GIM15933.1"/>
    <property type="molecule type" value="Genomic_DNA"/>
</dbReference>
<organism evidence="3 4">
    <name type="scientific">Volvox reticuliferus</name>
    <dbReference type="NCBI Taxonomy" id="1737510"/>
    <lineage>
        <taxon>Eukaryota</taxon>
        <taxon>Viridiplantae</taxon>
        <taxon>Chlorophyta</taxon>
        <taxon>core chlorophytes</taxon>
        <taxon>Chlorophyceae</taxon>
        <taxon>CS clade</taxon>
        <taxon>Chlamydomonadales</taxon>
        <taxon>Volvocaceae</taxon>
        <taxon>Volvox</taxon>
    </lineage>
</organism>
<gene>
    <name evidence="3" type="ORF">Vretimale_18587</name>
</gene>
<sequence>MNKKLLLLLIRAFVIVFVTAAEVVRCQQQPSRQINGKLLYLTVSEPAGQWLIADNNGGLTPLRSGYTPPNIDVNGTRVLPGSVVSLECFIDDATGECNPNGLAPLFVTARPTIPAVAPDTIISMNLLVLVLDYPACGYTASLTEKDVRSIYLGPNQDGNGGVAQKYAQCSYGKFTINAKTFRAMLLQPKCTTPITASCSPWAIAATADVAAKARIGIASFASYSHVTYVLPPGFSSHSECPWAGLATLAGKLTWLQTSSYGIYRWATIMQENIHNFGLWHSWRNGVEYGDESSAMGRGNACPNAVEISRMGWARPIMVGTASEVDGSVMDRGVRLSIDVPATYMNTTGSRNYIKIIPNWLIDVYNNPNMAKNLYISVRVAKNGDADLGAEYASKVNVHEVNATVDNGYPYLLPNAECKIQFLGSVGVNSQLDLNNYKLVVFAVSWAATDIMRVNICRYQTSSAECRQQTPPPNSSPPPPTTLRPPPPKPNSSPPPKWPPSPRPSPPPSRPPPPRPPSPPPPTPSPTLKRPSPRPPPPRRPPPPTLSNPPPPIEGYPLGCFVDDASRKIPYSLNSDYPVMTPALCASLAKGAGYTIYGVQYGGECFGGTDIARATSLGPSGNCNMDCTGDPSQKCGGGWANNVYILTCPPVPGYTAAAGVNHLGDDIKCDNDTKMYAETAAIRCSSDPNCQAFNIYDSGVGSGSSCTKRVSVPQIPAPGVCLYTKTLPGCSLIAGYTLTPGADHSGDNITCSTVSALTNAAKLCSASSAAGCKAFNLLSKNGNLMSCLKSVAGPLSNAADVCYYTKINTTCPQVPGYNLAAGQDHNGDSLYCDSLSLTDTISRCASNDRCLGISTWWNVTTGALQACLKSTINPTITKQGTCFYAKL</sequence>